<proteinExistence type="predicted"/>
<sequence length="339" mass="39369">MRKFYPYLFLFFVACASYAQCGFGSPALMKKLAQRELIVIMEQPSQKVIELMKKKKKHDQVVAYEEGVEAYNAALKHAVQKYWKWDSSANYMTMNDADRLRKTQVKNYAVIYCTTIDNFTIKGDEGGRNHQRLLFPENYKQLNTLREHWRNYSVMEIKFLEDLPKSQPLFRQNLPNITPEKADLVLGVQAVEHYLIDSTLQARATPYEWEEVLPRAEADMHAKTLLLRKDWLAHGLTYEDIKEVYPYPFVIVDAKRFNESAVKGNPNLALLQIVPEILSKRQKIVTNYLHAVIDSMTGLPLGFVRLKAEDGKDKYISEESMKELAQYLKKRTMTVVGNK</sequence>
<dbReference type="AlphaFoldDB" id="A0AAE3U5Y5"/>
<feature type="chain" id="PRO_5042172675" evidence="1">
    <location>
        <begin position="20"/>
        <end position="339"/>
    </location>
</feature>
<dbReference type="EMBL" id="JASJOS010000004">
    <property type="protein sequence ID" value="MDJ1480766.1"/>
    <property type="molecule type" value="Genomic_DNA"/>
</dbReference>
<protein>
    <submittedName>
        <fullName evidence="2">Uncharacterized protein</fullName>
    </submittedName>
</protein>
<feature type="signal peptide" evidence="1">
    <location>
        <begin position="1"/>
        <end position="19"/>
    </location>
</feature>
<evidence type="ECO:0000313" key="3">
    <source>
        <dbReference type="Proteomes" id="UP001241110"/>
    </source>
</evidence>
<evidence type="ECO:0000256" key="1">
    <source>
        <dbReference type="SAM" id="SignalP"/>
    </source>
</evidence>
<reference evidence="2" key="1">
    <citation type="submission" date="2023-05" db="EMBL/GenBank/DDBJ databases">
        <authorList>
            <person name="Zhang X."/>
        </authorList>
    </citation>
    <scope>NUCLEOTIDE SEQUENCE</scope>
    <source>
        <strain evidence="2">YF14B1</strain>
    </source>
</reference>
<dbReference type="RefSeq" id="WP_313977703.1">
    <property type="nucleotide sequence ID" value="NZ_JASJOS010000004.1"/>
</dbReference>
<organism evidence="2 3">
    <name type="scientific">Xanthocytophaga flava</name>
    <dbReference type="NCBI Taxonomy" id="3048013"/>
    <lineage>
        <taxon>Bacteria</taxon>
        <taxon>Pseudomonadati</taxon>
        <taxon>Bacteroidota</taxon>
        <taxon>Cytophagia</taxon>
        <taxon>Cytophagales</taxon>
        <taxon>Rhodocytophagaceae</taxon>
        <taxon>Xanthocytophaga</taxon>
    </lineage>
</organism>
<keyword evidence="1" id="KW-0732">Signal</keyword>
<accession>A0AAE3U5Y5</accession>
<dbReference type="PROSITE" id="PS51257">
    <property type="entry name" value="PROKAR_LIPOPROTEIN"/>
    <property type="match status" value="1"/>
</dbReference>
<gene>
    <name evidence="2" type="ORF">QNI16_09750</name>
</gene>
<evidence type="ECO:0000313" key="2">
    <source>
        <dbReference type="EMBL" id="MDJ1480766.1"/>
    </source>
</evidence>
<dbReference type="Proteomes" id="UP001241110">
    <property type="component" value="Unassembled WGS sequence"/>
</dbReference>
<name>A0AAE3U5Y5_9BACT</name>
<comment type="caution">
    <text evidence="2">The sequence shown here is derived from an EMBL/GenBank/DDBJ whole genome shotgun (WGS) entry which is preliminary data.</text>
</comment>